<evidence type="ECO:0000313" key="1">
    <source>
        <dbReference type="EMBL" id="MUN55320.1"/>
    </source>
</evidence>
<dbReference type="Proteomes" id="UP000462152">
    <property type="component" value="Unassembled WGS sequence"/>
</dbReference>
<dbReference type="EMBL" id="WOGT01000005">
    <property type="protein sequence ID" value="MUN55320.1"/>
    <property type="molecule type" value="Genomic_DNA"/>
</dbReference>
<accession>A0A7K1LJN2</accession>
<name>A0A7K1LJN2_9MICC</name>
<dbReference type="GO" id="GO:0003677">
    <property type="term" value="F:DNA binding"/>
    <property type="evidence" value="ECO:0007669"/>
    <property type="project" value="UniProtKB-KW"/>
</dbReference>
<comment type="caution">
    <text evidence="1">The sequence shown here is derived from an EMBL/GenBank/DDBJ whole genome shotgun (WGS) entry which is preliminary data.</text>
</comment>
<protein>
    <submittedName>
        <fullName evidence="1">DNA-binding protein</fullName>
    </submittedName>
</protein>
<proteinExistence type="predicted"/>
<keyword evidence="1" id="KW-0238">DNA-binding</keyword>
<gene>
    <name evidence="1" type="ORF">GMA10_08885</name>
</gene>
<dbReference type="OrthoDB" id="4330189at2"/>
<keyword evidence="2" id="KW-1185">Reference proteome</keyword>
<sequence length="68" mass="7630">MHQSESPLISIKDTAPLVGKSEASLRWAIHNGTAPPSALIMGRRVFRREQVLEWIDQQFAEQNGQETA</sequence>
<organism evidence="1 2">
    <name type="scientific">Rothia koreensis</name>
    <dbReference type="NCBI Taxonomy" id="592378"/>
    <lineage>
        <taxon>Bacteria</taxon>
        <taxon>Bacillati</taxon>
        <taxon>Actinomycetota</taxon>
        <taxon>Actinomycetes</taxon>
        <taxon>Micrococcales</taxon>
        <taxon>Micrococcaceae</taxon>
        <taxon>Rothia</taxon>
    </lineage>
</organism>
<dbReference type="RefSeq" id="WP_129315893.1">
    <property type="nucleotide sequence ID" value="NZ_NOIQ01000014.1"/>
</dbReference>
<reference evidence="1 2" key="1">
    <citation type="submission" date="2019-12" db="EMBL/GenBank/DDBJ databases">
        <authorList>
            <person name="Li J."/>
            <person name="Shi Y."/>
            <person name="Xu G."/>
            <person name="Xiao D."/>
            <person name="Ran X."/>
        </authorList>
    </citation>
    <scope>NUCLEOTIDE SEQUENCE [LARGE SCALE GENOMIC DNA]</scope>
    <source>
        <strain evidence="1 2">JCM 15915</strain>
    </source>
</reference>
<dbReference type="AlphaFoldDB" id="A0A7K1LJN2"/>
<evidence type="ECO:0000313" key="2">
    <source>
        <dbReference type="Proteomes" id="UP000462152"/>
    </source>
</evidence>